<gene>
    <name evidence="1" type="ORF">AVEN_21711_1</name>
</gene>
<name>A0A4Y2VYP9_ARAVE</name>
<evidence type="ECO:0000313" key="1">
    <source>
        <dbReference type="EMBL" id="GBO28897.1"/>
    </source>
</evidence>
<dbReference type="Proteomes" id="UP000499080">
    <property type="component" value="Unassembled WGS sequence"/>
</dbReference>
<reference evidence="1 2" key="1">
    <citation type="journal article" date="2019" name="Sci. Rep.">
        <title>Orb-weaving spider Araneus ventricosus genome elucidates the spidroin gene catalogue.</title>
        <authorList>
            <person name="Kono N."/>
            <person name="Nakamura H."/>
            <person name="Ohtoshi R."/>
            <person name="Moran D.A.P."/>
            <person name="Shinohara A."/>
            <person name="Yoshida Y."/>
            <person name="Fujiwara M."/>
            <person name="Mori M."/>
            <person name="Tomita M."/>
            <person name="Arakawa K."/>
        </authorList>
    </citation>
    <scope>NUCLEOTIDE SEQUENCE [LARGE SCALE GENOMIC DNA]</scope>
</reference>
<comment type="caution">
    <text evidence="1">The sequence shown here is derived from an EMBL/GenBank/DDBJ whole genome shotgun (WGS) entry which is preliminary data.</text>
</comment>
<keyword evidence="2" id="KW-1185">Reference proteome</keyword>
<sequence>MSISHPLQEYLLPLKYLSPSAECLISPLGISISPSARYLSPSAEDLSHPLQKVSLCKKSYLSSLQGRSLSSSAEDLLISEERVSAPLTARKIYRAPLQGRSTAPRRCTEHLRRSTAPLQQYMHVCCPLQERSAAPSAEILLKIYCTSLLTSRSTALCREICSPSAEDLLPSARKSASSAQKIYCTICRRSTASAGDYCTTSLQRDPLPLKRSAIPLRISCA</sequence>
<proteinExistence type="predicted"/>
<dbReference type="EMBL" id="BGPR01052003">
    <property type="protein sequence ID" value="GBO28897.1"/>
    <property type="molecule type" value="Genomic_DNA"/>
</dbReference>
<organism evidence="1 2">
    <name type="scientific">Araneus ventricosus</name>
    <name type="common">Orbweaver spider</name>
    <name type="synonym">Epeira ventricosa</name>
    <dbReference type="NCBI Taxonomy" id="182803"/>
    <lineage>
        <taxon>Eukaryota</taxon>
        <taxon>Metazoa</taxon>
        <taxon>Ecdysozoa</taxon>
        <taxon>Arthropoda</taxon>
        <taxon>Chelicerata</taxon>
        <taxon>Arachnida</taxon>
        <taxon>Araneae</taxon>
        <taxon>Araneomorphae</taxon>
        <taxon>Entelegynae</taxon>
        <taxon>Araneoidea</taxon>
        <taxon>Araneidae</taxon>
        <taxon>Araneus</taxon>
    </lineage>
</organism>
<accession>A0A4Y2VYP9</accession>
<evidence type="ECO:0000313" key="2">
    <source>
        <dbReference type="Proteomes" id="UP000499080"/>
    </source>
</evidence>
<protein>
    <submittedName>
        <fullName evidence="1">Uncharacterized protein</fullName>
    </submittedName>
</protein>
<dbReference type="AlphaFoldDB" id="A0A4Y2VYP9"/>